<sequence length="682" mass="75681">MRPPSDQELRLLLLRLSRKLPQRLKVLEADNTRNIKLGLERVKRAVPQHQKWKGIHVAGTNGKGSICAYLSGLFTLAGKSYGRFTSPAFPEKRHGVVINGEAVRQAMYDHEMEAVLHRYDKLLRGFEVTSGQKPGPLTPFEIDTATAFRIFNTLDVPYGIVEVGMGGGTDATNAMKSKAVTIISKIGVDHAEYLGRNIEEIASVKAGIMAKSIPCIVDHTNEPEVMKVLEKHAWRTGSPLILSSKSQSILNSLDNDTWKLEDWQQQNLLCAITAFHNLFPNVVIDINSLMALNPTLPGRMQTVLVSPQNQDSQEMRVLVDGAHNPLATQKLGRYVDRNLRVDNEPVTWIIGFSQSDTKPFREMLRHILRPQDNVAFVEFAQQTNEPPPVSAAIGRQWAQECLGQAESAQLLPSDYSLTEAVEWARQRSGGNGSVVVTGSLYLMRDFLNLPVVQSDSQGLTTRRVGSTAFKSLRQKKSREGLAGEELEQYLRTKREVFDPRDKARRKRSMARKNESALDSSVGTESHVKPDPEQSKTSAPLAEDTEESNSGPSKTPFKGIAHEVVSSQDPVERKEKPSKKHKQVLSTPFWRDPENPSMSLPNPNGQPSQKALKQAAWIAKVKQHHKLQQRRQREAELQSNNGMGPQQGGEETDSAGTSHGISDGGNGASRTQHQEAEHLTKQG</sequence>
<evidence type="ECO:0000256" key="6">
    <source>
        <dbReference type="ARBA" id="ARBA00022842"/>
    </source>
</evidence>
<dbReference type="PANTHER" id="PTHR11136:SF0">
    <property type="entry name" value="DIHYDROFOLATE SYNTHETASE-RELATED"/>
    <property type="match status" value="1"/>
</dbReference>
<keyword evidence="5" id="KW-0067">ATP-binding</keyword>
<keyword evidence="6" id="KW-0460">Magnesium</keyword>
<comment type="caution">
    <text evidence="8">The sequence shown here is derived from an EMBL/GenBank/DDBJ whole genome shotgun (WGS) entry which is preliminary data.</text>
</comment>
<dbReference type="GO" id="GO:0004326">
    <property type="term" value="F:tetrahydrofolylpolyglutamate synthase activity"/>
    <property type="evidence" value="ECO:0007669"/>
    <property type="project" value="InterPro"/>
</dbReference>
<protein>
    <recommendedName>
        <fullName evidence="10">Mur ligase central domain-containing protein</fullName>
    </recommendedName>
</protein>
<evidence type="ECO:0000256" key="5">
    <source>
        <dbReference type="ARBA" id="ARBA00022840"/>
    </source>
</evidence>
<keyword evidence="3" id="KW-0479">Metal-binding</keyword>
<comment type="similarity">
    <text evidence="1">Belongs to the folylpolyglutamate synthase family.</text>
</comment>
<dbReference type="Gene3D" id="3.40.1190.10">
    <property type="entry name" value="Mur-like, catalytic domain"/>
    <property type="match status" value="1"/>
</dbReference>
<name>A0AA39GHS2_SARSR</name>
<keyword evidence="2" id="KW-0436">Ligase</keyword>
<evidence type="ECO:0000313" key="8">
    <source>
        <dbReference type="EMBL" id="KAK0387281.1"/>
    </source>
</evidence>
<accession>A0AA39GHS2</accession>
<dbReference type="GO" id="GO:0005524">
    <property type="term" value="F:ATP binding"/>
    <property type="evidence" value="ECO:0007669"/>
    <property type="project" value="UniProtKB-KW"/>
</dbReference>
<feature type="region of interest" description="Disordered" evidence="7">
    <location>
        <begin position="497"/>
        <end position="682"/>
    </location>
</feature>
<evidence type="ECO:0000256" key="2">
    <source>
        <dbReference type="ARBA" id="ARBA00022598"/>
    </source>
</evidence>
<evidence type="ECO:0000313" key="9">
    <source>
        <dbReference type="Proteomes" id="UP001175261"/>
    </source>
</evidence>
<dbReference type="EMBL" id="JAPDFR010000004">
    <property type="protein sequence ID" value="KAK0387281.1"/>
    <property type="molecule type" value="Genomic_DNA"/>
</dbReference>
<dbReference type="InterPro" id="IPR036565">
    <property type="entry name" value="Mur-like_cat_sf"/>
</dbReference>
<reference evidence="8" key="1">
    <citation type="submission" date="2022-10" db="EMBL/GenBank/DDBJ databases">
        <title>Determination and structural analysis of whole genome sequence of Sarocladium strictum F4-1.</title>
        <authorList>
            <person name="Hu L."/>
            <person name="Jiang Y."/>
        </authorList>
    </citation>
    <scope>NUCLEOTIDE SEQUENCE</scope>
    <source>
        <strain evidence="8">F4-1</strain>
    </source>
</reference>
<dbReference type="GO" id="GO:0008841">
    <property type="term" value="F:dihydrofolate synthase activity"/>
    <property type="evidence" value="ECO:0007669"/>
    <property type="project" value="TreeGrafter"/>
</dbReference>
<feature type="compositionally biased region" description="Polar residues" evidence="7">
    <location>
        <begin position="595"/>
        <end position="610"/>
    </location>
</feature>
<evidence type="ECO:0000256" key="4">
    <source>
        <dbReference type="ARBA" id="ARBA00022741"/>
    </source>
</evidence>
<evidence type="ECO:0000256" key="1">
    <source>
        <dbReference type="ARBA" id="ARBA00008276"/>
    </source>
</evidence>
<dbReference type="AlphaFoldDB" id="A0AA39GHS2"/>
<dbReference type="SUPFAM" id="SSF53623">
    <property type="entry name" value="MurD-like peptide ligases, catalytic domain"/>
    <property type="match status" value="1"/>
</dbReference>
<dbReference type="Gene3D" id="3.90.190.20">
    <property type="entry name" value="Mur ligase, C-terminal domain"/>
    <property type="match status" value="1"/>
</dbReference>
<feature type="compositionally biased region" description="Basic and acidic residues" evidence="7">
    <location>
        <begin position="671"/>
        <end position="682"/>
    </location>
</feature>
<dbReference type="GO" id="GO:0005739">
    <property type="term" value="C:mitochondrion"/>
    <property type="evidence" value="ECO:0007669"/>
    <property type="project" value="TreeGrafter"/>
</dbReference>
<evidence type="ECO:0000256" key="3">
    <source>
        <dbReference type="ARBA" id="ARBA00022723"/>
    </source>
</evidence>
<feature type="compositionally biased region" description="Basic residues" evidence="7">
    <location>
        <begin position="620"/>
        <end position="629"/>
    </location>
</feature>
<dbReference type="InterPro" id="IPR001645">
    <property type="entry name" value="Folylpolyglutamate_synth"/>
</dbReference>
<dbReference type="PANTHER" id="PTHR11136">
    <property type="entry name" value="FOLYLPOLYGLUTAMATE SYNTHASE-RELATED"/>
    <property type="match status" value="1"/>
</dbReference>
<dbReference type="InterPro" id="IPR036615">
    <property type="entry name" value="Mur_ligase_C_dom_sf"/>
</dbReference>
<dbReference type="SUPFAM" id="SSF53244">
    <property type="entry name" value="MurD-like peptide ligases, peptide-binding domain"/>
    <property type="match status" value="1"/>
</dbReference>
<keyword evidence="4" id="KW-0547">Nucleotide-binding</keyword>
<evidence type="ECO:0008006" key="10">
    <source>
        <dbReference type="Google" id="ProtNLM"/>
    </source>
</evidence>
<proteinExistence type="inferred from homology"/>
<dbReference type="GO" id="GO:0046872">
    <property type="term" value="F:metal ion binding"/>
    <property type="evidence" value="ECO:0007669"/>
    <property type="project" value="UniProtKB-KW"/>
</dbReference>
<organism evidence="8 9">
    <name type="scientific">Sarocladium strictum</name>
    <name type="common">Black bundle disease fungus</name>
    <name type="synonym">Acremonium strictum</name>
    <dbReference type="NCBI Taxonomy" id="5046"/>
    <lineage>
        <taxon>Eukaryota</taxon>
        <taxon>Fungi</taxon>
        <taxon>Dikarya</taxon>
        <taxon>Ascomycota</taxon>
        <taxon>Pezizomycotina</taxon>
        <taxon>Sordariomycetes</taxon>
        <taxon>Hypocreomycetidae</taxon>
        <taxon>Hypocreales</taxon>
        <taxon>Sarocladiaceae</taxon>
        <taxon>Sarocladium</taxon>
    </lineage>
</organism>
<keyword evidence="9" id="KW-1185">Reference proteome</keyword>
<gene>
    <name evidence="8" type="ORF">NLU13_5594</name>
</gene>
<evidence type="ECO:0000256" key="7">
    <source>
        <dbReference type="SAM" id="MobiDB-lite"/>
    </source>
</evidence>
<dbReference type="Proteomes" id="UP001175261">
    <property type="component" value="Unassembled WGS sequence"/>
</dbReference>
<dbReference type="NCBIfam" id="TIGR01499">
    <property type="entry name" value="folC"/>
    <property type="match status" value="1"/>
</dbReference>
<dbReference type="GO" id="GO:0005829">
    <property type="term" value="C:cytosol"/>
    <property type="evidence" value="ECO:0007669"/>
    <property type="project" value="TreeGrafter"/>
</dbReference>